<proteinExistence type="predicted"/>
<reference evidence="1 2" key="1">
    <citation type="journal article" date="2015" name="Int. J. Syst. Evol. Microbiol.">
        <title>Description of Sphingopyxis fribergensis sp. nov. - a soil bacterium with the ability to degrade styrene and phenylacetic acid.</title>
        <authorList>
            <person name="Oelschlagel M."/>
            <person name="Ruckert C."/>
            <person name="Kalinowski J."/>
            <person name="Schmidt G."/>
            <person name="Schlomann M."/>
            <person name="Tischler D."/>
        </authorList>
    </citation>
    <scope>NUCLEOTIDE SEQUENCE [LARGE SCALE GENOMIC DNA]</scope>
    <source>
        <strain evidence="1 2">Kp5.2</strain>
    </source>
</reference>
<dbReference type="STRING" id="1515612.SKP52_02775"/>
<protein>
    <recommendedName>
        <fullName evidence="3">Phage ABA sandwich domain-containing protein</fullName>
    </recommendedName>
</protein>
<keyword evidence="2" id="KW-1185">Reference proteome</keyword>
<dbReference type="Proteomes" id="UP000030907">
    <property type="component" value="Chromosome"/>
</dbReference>
<dbReference type="KEGG" id="sphk:SKP52_02775"/>
<evidence type="ECO:0008006" key="3">
    <source>
        <dbReference type="Google" id="ProtNLM"/>
    </source>
</evidence>
<dbReference type="EMBL" id="CP009122">
    <property type="protein sequence ID" value="AJA07485.1"/>
    <property type="molecule type" value="Genomic_DNA"/>
</dbReference>
<evidence type="ECO:0000313" key="2">
    <source>
        <dbReference type="Proteomes" id="UP000030907"/>
    </source>
</evidence>
<name>A0A0A7PBV6_9SPHN</name>
<dbReference type="HOGENOM" id="CLU_1853929_0_0_5"/>
<evidence type="ECO:0000313" key="1">
    <source>
        <dbReference type="EMBL" id="AJA07485.1"/>
    </source>
</evidence>
<sequence length="138" mass="14901">MTPSDEMRGLIERIEAATGDDPELFWDVQRIVNPDPPTIWKNEQREVWTPEYAAYIACWHRFGDLIDAVAYTDAAITVIPDGWTLFHLGGPFNDSPCHATVGGGNPVGLCEGTAATPALALCAASLRAISTMKGKIDG</sequence>
<accession>A0A0A7PBV6</accession>
<dbReference type="RefSeq" id="WP_148309008.1">
    <property type="nucleotide sequence ID" value="NZ_CP009122.1"/>
</dbReference>
<organism evidence="1 2">
    <name type="scientific">Sphingopyxis fribergensis</name>
    <dbReference type="NCBI Taxonomy" id="1515612"/>
    <lineage>
        <taxon>Bacteria</taxon>
        <taxon>Pseudomonadati</taxon>
        <taxon>Pseudomonadota</taxon>
        <taxon>Alphaproteobacteria</taxon>
        <taxon>Sphingomonadales</taxon>
        <taxon>Sphingomonadaceae</taxon>
        <taxon>Sphingopyxis</taxon>
    </lineage>
</organism>
<gene>
    <name evidence="1" type="ORF">SKP52_02775</name>
</gene>
<dbReference type="AlphaFoldDB" id="A0A0A7PBV6"/>